<evidence type="ECO:0000313" key="2">
    <source>
        <dbReference type="EMBL" id="MBA0682118.1"/>
    </source>
</evidence>
<organism evidence="2 3">
    <name type="scientific">Gossypium aridum</name>
    <name type="common">American cotton</name>
    <name type="synonym">Erioxylum aridum</name>
    <dbReference type="NCBI Taxonomy" id="34290"/>
    <lineage>
        <taxon>Eukaryota</taxon>
        <taxon>Viridiplantae</taxon>
        <taxon>Streptophyta</taxon>
        <taxon>Embryophyta</taxon>
        <taxon>Tracheophyta</taxon>
        <taxon>Spermatophyta</taxon>
        <taxon>Magnoliopsida</taxon>
        <taxon>eudicotyledons</taxon>
        <taxon>Gunneridae</taxon>
        <taxon>Pentapetalae</taxon>
        <taxon>rosids</taxon>
        <taxon>malvids</taxon>
        <taxon>Malvales</taxon>
        <taxon>Malvaceae</taxon>
        <taxon>Malvoideae</taxon>
        <taxon>Gossypium</taxon>
    </lineage>
</organism>
<reference evidence="2 3" key="1">
    <citation type="journal article" date="2019" name="Genome Biol. Evol.">
        <title>Insights into the evolution of the New World diploid cottons (Gossypium, subgenus Houzingenia) based on genome sequencing.</title>
        <authorList>
            <person name="Grover C.E."/>
            <person name="Arick M.A. 2nd"/>
            <person name="Thrash A."/>
            <person name="Conover J.L."/>
            <person name="Sanders W.S."/>
            <person name="Peterson D.G."/>
            <person name="Frelichowski J.E."/>
            <person name="Scheffler J.A."/>
            <person name="Scheffler B.E."/>
            <person name="Wendel J.F."/>
        </authorList>
    </citation>
    <scope>NUCLEOTIDE SEQUENCE [LARGE SCALE GENOMIC DNA]</scope>
    <source>
        <strain evidence="2">185</strain>
        <tissue evidence="2">Leaf</tissue>
    </source>
</reference>
<dbReference type="EMBL" id="JABFAA010000005">
    <property type="protein sequence ID" value="MBA0682118.1"/>
    <property type="molecule type" value="Genomic_DNA"/>
</dbReference>
<protein>
    <submittedName>
        <fullName evidence="2">Uncharacterized protein</fullName>
    </submittedName>
</protein>
<comment type="caution">
    <text evidence="2">The sequence shown here is derived from an EMBL/GenBank/DDBJ whole genome shotgun (WGS) entry which is preliminary data.</text>
</comment>
<feature type="region of interest" description="Disordered" evidence="1">
    <location>
        <begin position="35"/>
        <end position="60"/>
    </location>
</feature>
<evidence type="ECO:0000313" key="3">
    <source>
        <dbReference type="Proteomes" id="UP000593577"/>
    </source>
</evidence>
<sequence>MHLRGRDEECFIAVEQMAVSQQEVFTTMYREGQERACNETSGGGSGTLSKVHQAHEEEEE</sequence>
<name>A0A7J8X4F0_GOSAI</name>
<accession>A0A7J8X4F0</accession>
<proteinExistence type="predicted"/>
<feature type="non-terminal residue" evidence="2">
    <location>
        <position position="60"/>
    </location>
</feature>
<gene>
    <name evidence="2" type="ORF">Goari_023862</name>
</gene>
<dbReference type="AlphaFoldDB" id="A0A7J8X4F0"/>
<keyword evidence="3" id="KW-1185">Reference proteome</keyword>
<evidence type="ECO:0000256" key="1">
    <source>
        <dbReference type="SAM" id="MobiDB-lite"/>
    </source>
</evidence>
<dbReference type="Proteomes" id="UP000593577">
    <property type="component" value="Unassembled WGS sequence"/>
</dbReference>